<dbReference type="Proteomes" id="UP001154282">
    <property type="component" value="Unassembled WGS sequence"/>
</dbReference>
<reference evidence="9" key="1">
    <citation type="submission" date="2022-08" db="EMBL/GenBank/DDBJ databases">
        <authorList>
            <person name="Gutierrez-Valencia J."/>
        </authorList>
    </citation>
    <scope>NUCLEOTIDE SEQUENCE</scope>
</reference>
<accession>A0AAV0QSA6</accession>
<dbReference type="GO" id="GO:0005506">
    <property type="term" value="F:iron ion binding"/>
    <property type="evidence" value="ECO:0007669"/>
    <property type="project" value="InterPro"/>
</dbReference>
<comment type="similarity">
    <text evidence="2">Belongs to the cytochrome P450 family.</text>
</comment>
<gene>
    <name evidence="9" type="ORF">LITE_LOCUS44539</name>
</gene>
<dbReference type="PANTHER" id="PTHR47955:SF19">
    <property type="entry name" value="CYTOCHROME P450 71A9-LIKE ISOFORM X1"/>
    <property type="match status" value="1"/>
</dbReference>
<dbReference type="GO" id="GO:0004497">
    <property type="term" value="F:monooxygenase activity"/>
    <property type="evidence" value="ECO:0007669"/>
    <property type="project" value="UniProtKB-KW"/>
</dbReference>
<name>A0AAV0QSA6_9ROSI</name>
<sequence>MNLPARPTTLPLLGKVHNLIFSSSKLHHTLHRLALKHNPLFLLKLGQFSIGVVSPELAKEILKDHDITIDERAPLFFPPSPSTTAPTSYSPPMGTIGARSARSSIWSS</sequence>
<comment type="cofactor">
    <cofactor evidence="1">
        <name>heme</name>
        <dbReference type="ChEBI" id="CHEBI:30413"/>
    </cofactor>
</comment>
<evidence type="ECO:0000256" key="3">
    <source>
        <dbReference type="ARBA" id="ARBA00022617"/>
    </source>
</evidence>
<dbReference type="InterPro" id="IPR036396">
    <property type="entry name" value="Cyt_P450_sf"/>
</dbReference>
<evidence type="ECO:0000256" key="8">
    <source>
        <dbReference type="SAM" id="MobiDB-lite"/>
    </source>
</evidence>
<organism evidence="9 10">
    <name type="scientific">Linum tenue</name>
    <dbReference type="NCBI Taxonomy" id="586396"/>
    <lineage>
        <taxon>Eukaryota</taxon>
        <taxon>Viridiplantae</taxon>
        <taxon>Streptophyta</taxon>
        <taxon>Embryophyta</taxon>
        <taxon>Tracheophyta</taxon>
        <taxon>Spermatophyta</taxon>
        <taxon>Magnoliopsida</taxon>
        <taxon>eudicotyledons</taxon>
        <taxon>Gunneridae</taxon>
        <taxon>Pentapetalae</taxon>
        <taxon>rosids</taxon>
        <taxon>fabids</taxon>
        <taxon>Malpighiales</taxon>
        <taxon>Linaceae</taxon>
        <taxon>Linum</taxon>
    </lineage>
</organism>
<keyword evidence="10" id="KW-1185">Reference proteome</keyword>
<evidence type="ECO:0000256" key="5">
    <source>
        <dbReference type="ARBA" id="ARBA00023002"/>
    </source>
</evidence>
<keyword evidence="7" id="KW-0503">Monooxygenase</keyword>
<feature type="compositionally biased region" description="Low complexity" evidence="8">
    <location>
        <begin position="82"/>
        <end position="92"/>
    </location>
</feature>
<feature type="region of interest" description="Disordered" evidence="8">
    <location>
        <begin position="76"/>
        <end position="108"/>
    </location>
</feature>
<evidence type="ECO:0000256" key="7">
    <source>
        <dbReference type="ARBA" id="ARBA00023033"/>
    </source>
</evidence>
<evidence type="ECO:0000256" key="2">
    <source>
        <dbReference type="ARBA" id="ARBA00010617"/>
    </source>
</evidence>
<keyword evidence="3" id="KW-0349">Heme</keyword>
<dbReference type="GO" id="GO:0020037">
    <property type="term" value="F:heme binding"/>
    <property type="evidence" value="ECO:0007669"/>
    <property type="project" value="InterPro"/>
</dbReference>
<evidence type="ECO:0000256" key="6">
    <source>
        <dbReference type="ARBA" id="ARBA00023004"/>
    </source>
</evidence>
<evidence type="ECO:0000256" key="1">
    <source>
        <dbReference type="ARBA" id="ARBA00001971"/>
    </source>
</evidence>
<dbReference type="EMBL" id="CAMGYJ010000010">
    <property type="protein sequence ID" value="CAI0547846.1"/>
    <property type="molecule type" value="Genomic_DNA"/>
</dbReference>
<keyword evidence="6" id="KW-0408">Iron</keyword>
<dbReference type="GO" id="GO:0016705">
    <property type="term" value="F:oxidoreductase activity, acting on paired donors, with incorporation or reduction of molecular oxygen"/>
    <property type="evidence" value="ECO:0007669"/>
    <property type="project" value="InterPro"/>
</dbReference>
<keyword evidence="4" id="KW-0479">Metal-binding</keyword>
<protein>
    <submittedName>
        <fullName evidence="9">Uncharacterized protein</fullName>
    </submittedName>
</protein>
<proteinExistence type="inferred from homology"/>
<evidence type="ECO:0000256" key="4">
    <source>
        <dbReference type="ARBA" id="ARBA00022723"/>
    </source>
</evidence>
<evidence type="ECO:0000313" key="9">
    <source>
        <dbReference type="EMBL" id="CAI0547846.1"/>
    </source>
</evidence>
<dbReference type="PANTHER" id="PTHR47955">
    <property type="entry name" value="CYTOCHROME P450 FAMILY 71 PROTEIN"/>
    <property type="match status" value="1"/>
</dbReference>
<dbReference type="AlphaFoldDB" id="A0AAV0QSA6"/>
<evidence type="ECO:0000313" key="10">
    <source>
        <dbReference type="Proteomes" id="UP001154282"/>
    </source>
</evidence>
<comment type="caution">
    <text evidence="9">The sequence shown here is derived from an EMBL/GenBank/DDBJ whole genome shotgun (WGS) entry which is preliminary data.</text>
</comment>
<keyword evidence="5" id="KW-0560">Oxidoreductase</keyword>
<dbReference type="SUPFAM" id="SSF48264">
    <property type="entry name" value="Cytochrome P450"/>
    <property type="match status" value="1"/>
</dbReference>
<dbReference type="Gene3D" id="1.10.630.10">
    <property type="entry name" value="Cytochrome P450"/>
    <property type="match status" value="1"/>
</dbReference>